<dbReference type="AlphaFoldDB" id="A0A915C4U4"/>
<organism evidence="1 2">
    <name type="scientific">Parascaris univalens</name>
    <name type="common">Nematode worm</name>
    <dbReference type="NCBI Taxonomy" id="6257"/>
    <lineage>
        <taxon>Eukaryota</taxon>
        <taxon>Metazoa</taxon>
        <taxon>Ecdysozoa</taxon>
        <taxon>Nematoda</taxon>
        <taxon>Chromadorea</taxon>
        <taxon>Rhabditida</taxon>
        <taxon>Spirurina</taxon>
        <taxon>Ascaridomorpha</taxon>
        <taxon>Ascaridoidea</taxon>
        <taxon>Ascarididae</taxon>
        <taxon>Parascaris</taxon>
    </lineage>
</organism>
<sequence length="69" mass="7878">MGREATTITILCDLTSPRCIRRFYVAREPNGRFGSCHWTAIVIQIRLDEMKTLICAHSCHRVCLKRATG</sequence>
<reference evidence="2 3" key="1">
    <citation type="submission" date="2022-11" db="UniProtKB">
        <authorList>
            <consortium name="WormBaseParasite"/>
        </authorList>
    </citation>
    <scope>IDENTIFICATION</scope>
</reference>
<accession>A0A915C4U4</accession>
<evidence type="ECO:0000313" key="1">
    <source>
        <dbReference type="Proteomes" id="UP000887569"/>
    </source>
</evidence>
<evidence type="ECO:0000313" key="2">
    <source>
        <dbReference type="WBParaSite" id="PgR089_g040_t01"/>
    </source>
</evidence>
<keyword evidence="1" id="KW-1185">Reference proteome</keyword>
<name>A0A915C4U4_PARUN</name>
<evidence type="ECO:0000313" key="3">
    <source>
        <dbReference type="WBParaSite" id="PgR089_g040_t02"/>
    </source>
</evidence>
<dbReference type="WBParaSite" id="PgR089_g040_t01">
    <property type="protein sequence ID" value="PgR089_g040_t01"/>
    <property type="gene ID" value="PgR089_g040"/>
</dbReference>
<proteinExistence type="predicted"/>
<protein>
    <submittedName>
        <fullName evidence="2 3">Uncharacterized protein</fullName>
    </submittedName>
</protein>
<dbReference type="WBParaSite" id="PgR089_g040_t02">
    <property type="protein sequence ID" value="PgR089_g040_t02"/>
    <property type="gene ID" value="PgR089_g040"/>
</dbReference>
<dbReference type="Proteomes" id="UP000887569">
    <property type="component" value="Unplaced"/>
</dbReference>